<accession>A0A834R811</accession>
<reference evidence="4" key="1">
    <citation type="journal article" date="2020" name="PLoS Negl. Trop. Dis.">
        <title>High-quality nuclear genome for Sarcoptes scabiei-A critical resource for a neglected parasite.</title>
        <authorList>
            <person name="Korhonen P.K."/>
            <person name="Gasser R.B."/>
            <person name="Ma G."/>
            <person name="Wang T."/>
            <person name="Stroehlein A.J."/>
            <person name="Young N.D."/>
            <person name="Ang C.S."/>
            <person name="Fernando D.D."/>
            <person name="Lu H.C."/>
            <person name="Taylor S."/>
            <person name="Reynolds S.L."/>
            <person name="Mofiz E."/>
            <person name="Najaraj S.H."/>
            <person name="Gowda H."/>
            <person name="Madugundu A."/>
            <person name="Renuse S."/>
            <person name="Holt D."/>
            <person name="Pandey A."/>
            <person name="Papenfuss A.T."/>
            <person name="Fischer K."/>
        </authorList>
    </citation>
    <scope>NUCLEOTIDE SEQUENCE [LARGE SCALE GENOMIC DNA]</scope>
</reference>
<dbReference type="Proteomes" id="UP000070412">
    <property type="component" value="Unassembled WGS sequence"/>
</dbReference>
<evidence type="ECO:0000313" key="4">
    <source>
        <dbReference type="Proteomes" id="UP000070412"/>
    </source>
</evidence>
<evidence type="ECO:0000256" key="1">
    <source>
        <dbReference type="SAM" id="Phobius"/>
    </source>
</evidence>
<proteinExistence type="predicted"/>
<gene>
    <name evidence="2" type="ORF">SSS_8446</name>
</gene>
<keyword evidence="1" id="KW-0812">Transmembrane</keyword>
<keyword evidence="1" id="KW-1133">Transmembrane helix</keyword>
<organism evidence="2">
    <name type="scientific">Sarcoptes scabiei</name>
    <name type="common">Itch mite</name>
    <name type="synonym">Acarus scabiei</name>
    <dbReference type="NCBI Taxonomy" id="52283"/>
    <lineage>
        <taxon>Eukaryota</taxon>
        <taxon>Metazoa</taxon>
        <taxon>Ecdysozoa</taxon>
        <taxon>Arthropoda</taxon>
        <taxon>Chelicerata</taxon>
        <taxon>Arachnida</taxon>
        <taxon>Acari</taxon>
        <taxon>Acariformes</taxon>
        <taxon>Sarcoptiformes</taxon>
        <taxon>Astigmata</taxon>
        <taxon>Psoroptidia</taxon>
        <taxon>Sarcoptoidea</taxon>
        <taxon>Sarcoptidae</taxon>
        <taxon>Sarcoptinae</taxon>
        <taxon>Sarcoptes</taxon>
    </lineage>
</organism>
<dbReference type="EMBL" id="WVUK01000058">
    <property type="protein sequence ID" value="KAF7491613.1"/>
    <property type="molecule type" value="Genomic_DNA"/>
</dbReference>
<reference evidence="2" key="2">
    <citation type="submission" date="2020-01" db="EMBL/GenBank/DDBJ databases">
        <authorList>
            <person name="Korhonen P.K.K."/>
            <person name="Guangxu M.G."/>
            <person name="Wang T.W."/>
            <person name="Stroehlein A.J.S."/>
            <person name="Young N.D."/>
            <person name="Ang C.-S.A."/>
            <person name="Fernando D.W.F."/>
            <person name="Lu H.L."/>
            <person name="Taylor S.T."/>
            <person name="Ehtesham M.E.M."/>
            <person name="Najaraj S.H.N."/>
            <person name="Harsha G.H.G."/>
            <person name="Madugundu A.M."/>
            <person name="Renuse S.R."/>
            <person name="Holt D.H."/>
            <person name="Pandey A.P."/>
            <person name="Papenfuss A.P."/>
            <person name="Gasser R.B.G."/>
            <person name="Fischer K.F."/>
        </authorList>
    </citation>
    <scope>NUCLEOTIDE SEQUENCE</scope>
    <source>
        <strain evidence="2">SSS_KF_BRIS2020</strain>
    </source>
</reference>
<keyword evidence="1" id="KW-0472">Membrane</keyword>
<sequence length="107" mass="12567">MFGSVHTKSWFSYFIVFCAINILLNDLMPVEAGIKKRMLRKVLKNKNKIKWMMKLAPLLGLKKKDLNDSEFYMVKDGEMPPKKIVKKYVDHHGSSQILWDSDEEFSK</sequence>
<keyword evidence="4" id="KW-1185">Reference proteome</keyword>
<dbReference type="OrthoDB" id="6512768at2759"/>
<name>A0A834R811_SARSC</name>
<protein>
    <submittedName>
        <fullName evidence="2 3">Uncharacterized protein</fullName>
    </submittedName>
</protein>
<evidence type="ECO:0000313" key="3">
    <source>
        <dbReference type="EnsemblMetazoa" id="KAF7491613.1"/>
    </source>
</evidence>
<dbReference type="AlphaFoldDB" id="A0A834R811"/>
<reference evidence="3" key="3">
    <citation type="submission" date="2022-06" db="UniProtKB">
        <authorList>
            <consortium name="EnsemblMetazoa"/>
        </authorList>
    </citation>
    <scope>IDENTIFICATION</scope>
</reference>
<feature type="transmembrane region" description="Helical" evidence="1">
    <location>
        <begin position="12"/>
        <end position="34"/>
    </location>
</feature>
<dbReference type="EnsemblMetazoa" id="SSS_8446s_mrna">
    <property type="protein sequence ID" value="KAF7491613.1"/>
    <property type="gene ID" value="SSS_8446"/>
</dbReference>
<evidence type="ECO:0000313" key="2">
    <source>
        <dbReference type="EMBL" id="KAF7491613.1"/>
    </source>
</evidence>